<dbReference type="OrthoDB" id="333549at2759"/>
<evidence type="ECO:0000313" key="2">
    <source>
        <dbReference type="EMBL" id="KFG28893.1"/>
    </source>
</evidence>
<feature type="region of interest" description="Disordered" evidence="1">
    <location>
        <begin position="667"/>
        <end position="699"/>
    </location>
</feature>
<reference evidence="2 3" key="1">
    <citation type="submission" date="2014-03" db="EMBL/GenBank/DDBJ databases">
        <authorList>
            <person name="Sibley D."/>
            <person name="Venepally P."/>
            <person name="Karamycheva S."/>
            <person name="Hadjithomas M."/>
            <person name="Khan A."/>
            <person name="Brunk B."/>
            <person name="Roos D."/>
            <person name="Caler E."/>
            <person name="Lorenzi H."/>
        </authorList>
    </citation>
    <scope>NUCLEOTIDE SEQUENCE [LARGE SCALE GENOMIC DNA]</scope>
    <source>
        <strain evidence="3">p89</strain>
    </source>
</reference>
<feature type="compositionally biased region" description="Polar residues" evidence="1">
    <location>
        <begin position="1326"/>
        <end position="1340"/>
    </location>
</feature>
<comment type="caution">
    <text evidence="2">The sequence shown here is derived from an EMBL/GenBank/DDBJ whole genome shotgun (WGS) entry which is preliminary data.</text>
</comment>
<feature type="region of interest" description="Disordered" evidence="1">
    <location>
        <begin position="1326"/>
        <end position="1345"/>
    </location>
</feature>
<feature type="region of interest" description="Disordered" evidence="1">
    <location>
        <begin position="1364"/>
        <end position="1449"/>
    </location>
</feature>
<organism evidence="2 3">
    <name type="scientific">Toxoplasma gondii p89</name>
    <dbReference type="NCBI Taxonomy" id="943119"/>
    <lineage>
        <taxon>Eukaryota</taxon>
        <taxon>Sar</taxon>
        <taxon>Alveolata</taxon>
        <taxon>Apicomplexa</taxon>
        <taxon>Conoidasida</taxon>
        <taxon>Coccidia</taxon>
        <taxon>Eucoccidiorida</taxon>
        <taxon>Eimeriorina</taxon>
        <taxon>Sarcocystidae</taxon>
        <taxon>Toxoplasma</taxon>
    </lineage>
</organism>
<feature type="region of interest" description="Disordered" evidence="1">
    <location>
        <begin position="416"/>
        <end position="444"/>
    </location>
</feature>
<protein>
    <submittedName>
        <fullName evidence="2">Uncharacterized protein</fullName>
    </submittedName>
</protein>
<accession>A0A086J9S5</accession>
<sequence length="2007" mass="219453">MLFEMGRENAGFTENSWLLRVVNFDSLTYRDIVVPSSLIDVTNERKPISCCVGCILALANSSKADTVPIQRETLEVCPDAPPTGEWPWCVFAGRRGVTRGCTRATDSKAETPGATNGLNHGGHCCTALNRNNTCSTSGAAVSSAKDYTVVYGRRVIYCGSGIHPQSATGSCAHDRAQALSSSSTSQYCHGQATGLNHGHAAANSEQHACSVFTNRQSWRRKRVDSITPQTSCGETLSQDWKVQPEAPATAESVCFRYGTRFRDRSSETTKSSRSCDTWSHHIYAPKSTRDRDCGFSQDYSVSVQGGNEWISGLRDTRTKHEGAGCSPSQLGAVPVKRMTNRIYSKSRDKRTETHRENVGVLNACTGRVVTLYIGATDYSDSSEHAEFLAGTVHRLQTLRRQHQTVMERVRNMPNARATEGVSSPVRRATSSVAVPPPTMTQSVDGQLQASPKLPYCSDQTRCNCFQVRVAAICWMLSTYSELVNAFFACLLPSVASDAVSIVPRASTKPLFSRDSARNKGGRRHASGGDLVVATRPAFHNSSAGSGFLPLDARRNESRAPNGGFLSPLLHQMCWVRNHVRPTEAASSSLVLDRYSHAEDSNARPRAAELLHATLLLLDRGEAAMDRSRETTPVHQPLQIPATVGLALVRPVPRTVLPRSRTPARTFWRPVTKDRRQQKLASGPAHPSSTASPTESENSHAINSDYAVRYKWFGKGSSELSDRPPSLFSLCADSLSRMLIAVLPTIFDFQCSAMNGQLLCSLIDWSRVRRPPRVALTLLLVASSAEHSASDAGMLGANRFQRRISSWQGSLPVTGSAMGSQLLGVYCSCEVTQRERQSSKDEAAEPGLCSRPSENLSVSLEDIMPFRQRFPFVDMLLHRVYDVRDLFPSLPYLSAEVLMAVFCSRTLNRIDTEQQMVSLFKSWQRIQTLKRRYCSSTCEFEHSSTTSIHSRTVRENTRGDNSCMYHLDSAVVEGADQKNSDSHPVHCICGKTPDRVFTGTAHSHAFCFSVGGRSCQMTVPLEQDGGNTPTSDPVGRLPSPVTSARQSNVRAEHSALRFPICARSADASGVTACQRMRSEAAPWLHLFSCSTPAAASWSRTAGLLHHQPRRPVLSWSRKFATTCQGADPSSADDLPRVVCQRTTQCQPAGEEARDFVASDNTGTDKLLRARILQGERHLRRGPRYPASNIVSTLEGSRFAYSPEKPLSTYFTAAEILVWLHKRWRLVFIRRKRLLPKRASNGVVEQVTGENCAADCTNACCPTLLAPCCGDSSVEDLPSHRDHVIPRRSFPNGVPPVVEMSTHTGKNVVSGSVHEKVRVAVTDCTKVQDSSLGPVSTSSSFSPVRDNGTLHSGGLLRFCNTTMKPEAGGCQQIPEQQQNRSPHRDGSDESTSTAQLDRSFGETEPSTGWGRPTTARGRASRTEAGCPEQRHLHGGSEVDDDSTTGLYRGESPVSLGDLSHISLSDIADHLTLSAESHHGVTVPKPATKRRFVNRLVYASDTRWLEVLRNGPQHRRPEQQPYGGGIFFRHMRDAECVALNIAARLSLLSAEHLPKTHGALEGVVRHLLFKTSAAAVFSNVFPERSADTWECVGLQGGKTAGFPSGNLVTGFDPGFLNSDAGYVPVDIVYACGHGLCGSQQGQVHGCDPRFLEPLNHIRLHPTPDAELRTVTSEAFSQRSTNGIPNVRDSQTANLGPAAPSGIIPELRPHPHRRSHHCPLFMSPRLGHELRTGIADRIQDRVGGHISGKENCLRVSRVSAASSVRLPTTGCLHEKAPASVRSQIECASPGIIPSAGRGDSGDTGVYLSPSTNVAGTLRDNNSDITSRIPLLYLFDYNNTPHAPYVCSKKPKDDKFLFRIRCSQRALSGETYSDSVKPNLAVSKNGQPKEMYYNREAGNSWERVVLPCDGREEGWMSAAAPLDMLLHRQSSLIRLWERRLLINTVAESLRCTPKAVAPEIPMWEDDIQSDSSTRACSSMCAWPSLGVDCPCGCTKAVRQVTRGPVDGDMHAE</sequence>
<gene>
    <name evidence="2" type="ORF">TGP89_288475</name>
</gene>
<dbReference type="EMBL" id="AEYI02002274">
    <property type="protein sequence ID" value="KFG28893.1"/>
    <property type="molecule type" value="Genomic_DNA"/>
</dbReference>
<feature type="compositionally biased region" description="Polar residues" evidence="1">
    <location>
        <begin position="686"/>
        <end position="699"/>
    </location>
</feature>
<name>A0A086J9S5_TOXGO</name>
<dbReference type="Proteomes" id="UP000028828">
    <property type="component" value="Unassembled WGS sequence"/>
</dbReference>
<evidence type="ECO:0000313" key="3">
    <source>
        <dbReference type="Proteomes" id="UP000028828"/>
    </source>
</evidence>
<proteinExistence type="predicted"/>
<dbReference type="VEuPathDB" id="ToxoDB:TGP89_288475"/>
<evidence type="ECO:0000256" key="1">
    <source>
        <dbReference type="SAM" id="MobiDB-lite"/>
    </source>
</evidence>